<evidence type="ECO:0000313" key="2">
    <source>
        <dbReference type="Proteomes" id="UP000887159"/>
    </source>
</evidence>
<comment type="caution">
    <text evidence="1">The sequence shown here is derived from an EMBL/GenBank/DDBJ whole genome shotgun (WGS) entry which is preliminary data.</text>
</comment>
<accession>A0A8X7B8T5</accession>
<dbReference type="EMBL" id="BMAU01021361">
    <property type="protein sequence ID" value="GFY22504.1"/>
    <property type="molecule type" value="Genomic_DNA"/>
</dbReference>
<evidence type="ECO:0008006" key="3">
    <source>
        <dbReference type="Google" id="ProtNLM"/>
    </source>
</evidence>
<protein>
    <recommendedName>
        <fullName evidence="3">Retrotransposon gag domain-containing protein</fullName>
    </recommendedName>
</protein>
<keyword evidence="2" id="KW-1185">Reference proteome</keyword>
<dbReference type="AlphaFoldDB" id="A0A8X7B8T5"/>
<reference evidence="1" key="1">
    <citation type="submission" date="2020-08" db="EMBL/GenBank/DDBJ databases">
        <title>Multicomponent nature underlies the extraordinary mechanical properties of spider dragline silk.</title>
        <authorList>
            <person name="Kono N."/>
            <person name="Nakamura H."/>
            <person name="Mori M."/>
            <person name="Yoshida Y."/>
            <person name="Ohtoshi R."/>
            <person name="Malay A.D."/>
            <person name="Moran D.A.P."/>
            <person name="Tomita M."/>
            <person name="Numata K."/>
            <person name="Arakawa K."/>
        </authorList>
    </citation>
    <scope>NUCLEOTIDE SEQUENCE</scope>
</reference>
<name>A0A8X7B8T5_TRICX</name>
<organism evidence="1 2">
    <name type="scientific">Trichonephila clavipes</name>
    <name type="common">Golden silk orbweaver</name>
    <name type="synonym">Nephila clavipes</name>
    <dbReference type="NCBI Taxonomy" id="2585209"/>
    <lineage>
        <taxon>Eukaryota</taxon>
        <taxon>Metazoa</taxon>
        <taxon>Ecdysozoa</taxon>
        <taxon>Arthropoda</taxon>
        <taxon>Chelicerata</taxon>
        <taxon>Arachnida</taxon>
        <taxon>Araneae</taxon>
        <taxon>Araneomorphae</taxon>
        <taxon>Entelegynae</taxon>
        <taxon>Araneoidea</taxon>
        <taxon>Nephilidae</taxon>
        <taxon>Trichonephila</taxon>
    </lineage>
</organism>
<proteinExistence type="predicted"/>
<evidence type="ECO:0000313" key="1">
    <source>
        <dbReference type="EMBL" id="GFY22504.1"/>
    </source>
</evidence>
<sequence>MSSGHSLPQFKLGVQGGFQGDSHNGGQGSINPDLRIGFSFRIPTQLACAYLKDHRTGRALDWFDVLGYKVVEEKATDYAQLKHALMEQFPMVRNKSELETRFYAWYQNQNQRPSDFVYELLMIHRNIKLEMAEEELLDHIISRLEPQLLDYTEVRHPQTMSSLLQLIDKYKERFLNRMKQGTES</sequence>
<dbReference type="Proteomes" id="UP000887159">
    <property type="component" value="Unassembled WGS sequence"/>
</dbReference>
<gene>
    <name evidence="1" type="primary">NCL1_26994</name>
    <name evidence="1" type="ORF">TNCV_2177651</name>
</gene>